<comment type="caution">
    <text evidence="2">The sequence shown here is derived from an EMBL/GenBank/DDBJ whole genome shotgun (WGS) entry which is preliminary data.</text>
</comment>
<feature type="non-terminal residue" evidence="2">
    <location>
        <position position="1"/>
    </location>
</feature>
<protein>
    <recommendedName>
        <fullName evidence="1">MobA-like NTP transferase domain-containing protein</fullName>
    </recommendedName>
</protein>
<gene>
    <name evidence="2" type="ORF">ENJ96_07520</name>
</gene>
<evidence type="ECO:0000313" key="2">
    <source>
        <dbReference type="EMBL" id="HHI97688.1"/>
    </source>
</evidence>
<proteinExistence type="predicted"/>
<dbReference type="AlphaFoldDB" id="A0A7V5P118"/>
<dbReference type="Gene3D" id="3.90.550.10">
    <property type="entry name" value="Spore Coat Polysaccharide Biosynthesis Protein SpsA, Chain A"/>
    <property type="match status" value="1"/>
</dbReference>
<reference evidence="2" key="1">
    <citation type="journal article" date="2020" name="mSystems">
        <title>Genome- and Community-Level Interaction Insights into Carbon Utilization and Element Cycling Functions of Hydrothermarchaeota in Hydrothermal Sediment.</title>
        <authorList>
            <person name="Zhou Z."/>
            <person name="Liu Y."/>
            <person name="Xu W."/>
            <person name="Pan J."/>
            <person name="Luo Z.H."/>
            <person name="Li M."/>
        </authorList>
    </citation>
    <scope>NUCLEOTIDE SEQUENCE [LARGE SCALE GENOMIC DNA]</scope>
    <source>
        <strain evidence="2">HyVt-533</strain>
    </source>
</reference>
<dbReference type="InterPro" id="IPR025877">
    <property type="entry name" value="MobA-like_NTP_Trfase"/>
</dbReference>
<evidence type="ECO:0000259" key="1">
    <source>
        <dbReference type="Pfam" id="PF12804"/>
    </source>
</evidence>
<dbReference type="EMBL" id="DROK01000223">
    <property type="protein sequence ID" value="HHI97688.1"/>
    <property type="molecule type" value="Genomic_DNA"/>
</dbReference>
<dbReference type="SUPFAM" id="SSF53448">
    <property type="entry name" value="Nucleotide-diphospho-sugar transferases"/>
    <property type="match status" value="1"/>
</dbReference>
<dbReference type="Proteomes" id="UP000886101">
    <property type="component" value="Unassembled WGS sequence"/>
</dbReference>
<feature type="domain" description="MobA-like NTP transferase" evidence="1">
    <location>
        <begin position="2"/>
        <end position="104"/>
    </location>
</feature>
<organism evidence="2">
    <name type="scientific">Thermodesulfatator atlanticus</name>
    <dbReference type="NCBI Taxonomy" id="501497"/>
    <lineage>
        <taxon>Bacteria</taxon>
        <taxon>Pseudomonadati</taxon>
        <taxon>Thermodesulfobacteriota</taxon>
        <taxon>Thermodesulfobacteria</taxon>
        <taxon>Thermodesulfobacteriales</taxon>
        <taxon>Thermodesulfatatoraceae</taxon>
        <taxon>Thermodesulfatator</taxon>
    </lineage>
</organism>
<accession>A0A7V5P118</accession>
<sequence length="230" mass="25744">VMLPVCGKTMFERVFEVLKSVSLFEEIYVSGPPELAPVLKETYPSFSFRFLPQATSPSVSVFFALEEIATWPLFLTTADHVLLTGEIVSFFVKEARAAKGALAVGVVPFSLVKKTYPEASRTTYRLKEDRFCSANLYFLAGEEVKRALYFWREVEDKRKNPLKVVWSFGPGPLLRYLLGRLSLAEAFSLASKVLGCRVFPVVLPFARAAVDVDDEADLRLAQKILSCQEG</sequence>
<dbReference type="InterPro" id="IPR029044">
    <property type="entry name" value="Nucleotide-diphossugar_trans"/>
</dbReference>
<dbReference type="Pfam" id="PF12804">
    <property type="entry name" value="NTP_transf_3"/>
    <property type="match status" value="1"/>
</dbReference>
<name>A0A7V5P118_9BACT</name>
<dbReference type="GO" id="GO:0016779">
    <property type="term" value="F:nucleotidyltransferase activity"/>
    <property type="evidence" value="ECO:0007669"/>
    <property type="project" value="UniProtKB-ARBA"/>
</dbReference>